<dbReference type="KEGG" id="mng:MNEG_11403"/>
<evidence type="ECO:0000256" key="1">
    <source>
        <dbReference type="SAM" id="MobiDB-lite"/>
    </source>
</evidence>
<evidence type="ECO:0008006" key="4">
    <source>
        <dbReference type="Google" id="ProtNLM"/>
    </source>
</evidence>
<reference evidence="2 3" key="1">
    <citation type="journal article" date="2013" name="BMC Genomics">
        <title>Reconstruction of the lipid metabolism for the microalga Monoraphidium neglectum from its genome sequence reveals characteristics suitable for biofuel production.</title>
        <authorList>
            <person name="Bogen C."/>
            <person name="Al-Dilaimi A."/>
            <person name="Albersmeier A."/>
            <person name="Wichmann J."/>
            <person name="Grundmann M."/>
            <person name="Rupp O."/>
            <person name="Lauersen K.J."/>
            <person name="Blifernez-Klassen O."/>
            <person name="Kalinowski J."/>
            <person name="Goesmann A."/>
            <person name="Mussgnug J.H."/>
            <person name="Kruse O."/>
        </authorList>
    </citation>
    <scope>NUCLEOTIDE SEQUENCE [LARGE SCALE GENOMIC DNA]</scope>
    <source>
        <strain evidence="2 3">SAG 48.87</strain>
    </source>
</reference>
<dbReference type="RefSeq" id="XP_013895581.1">
    <property type="nucleotide sequence ID" value="XM_014040127.1"/>
</dbReference>
<dbReference type="PANTHER" id="PTHR16128">
    <property type="entry name" value="FAD/NAD(P)-BINDING OXIDOREDUCTASE FAMILY PROTEIN"/>
    <property type="match status" value="1"/>
</dbReference>
<accession>A0A0D2M5Q1</accession>
<name>A0A0D2M5Q1_9CHLO</name>
<dbReference type="Gene3D" id="3.50.50.60">
    <property type="entry name" value="FAD/NAD(P)-binding domain"/>
    <property type="match status" value="1"/>
</dbReference>
<dbReference type="PANTHER" id="PTHR16128:SF5">
    <property type="entry name" value="FAD_NAD(P)-BINDING OXIDOREDUCTASE FAMILY PROTEIN"/>
    <property type="match status" value="1"/>
</dbReference>
<dbReference type="GeneID" id="25728662"/>
<keyword evidence="3" id="KW-1185">Reference proteome</keyword>
<proteinExistence type="predicted"/>
<dbReference type="Pfam" id="PF13450">
    <property type="entry name" value="NAD_binding_8"/>
    <property type="match status" value="1"/>
</dbReference>
<dbReference type="InterPro" id="IPR036188">
    <property type="entry name" value="FAD/NAD-bd_sf"/>
</dbReference>
<feature type="region of interest" description="Disordered" evidence="1">
    <location>
        <begin position="114"/>
        <end position="134"/>
    </location>
</feature>
<gene>
    <name evidence="2" type="ORF">MNEG_11403</name>
</gene>
<evidence type="ECO:0000313" key="2">
    <source>
        <dbReference type="EMBL" id="KIY96561.1"/>
    </source>
</evidence>
<dbReference type="SUPFAM" id="SSF51905">
    <property type="entry name" value="FAD/NAD(P)-binding domain"/>
    <property type="match status" value="1"/>
</dbReference>
<protein>
    <recommendedName>
        <fullName evidence="4">Amine oxidase domain-containing protein</fullName>
    </recommendedName>
</protein>
<sequence>MAALAADGGDAHGGERRVAVVGGGVSGLFCASTLSAYGYNVSLFDMGKTTPGGRMTTRRTSWKSLQFDHGCQFVRAVSAEFRAVVDSWVDAGVATPWGGRVGELCATTGKFTPREELAGSGEGGSGGGARQPAG</sequence>
<feature type="compositionally biased region" description="Gly residues" evidence="1">
    <location>
        <begin position="120"/>
        <end position="134"/>
    </location>
</feature>
<evidence type="ECO:0000313" key="3">
    <source>
        <dbReference type="Proteomes" id="UP000054498"/>
    </source>
</evidence>
<dbReference type="AlphaFoldDB" id="A0A0D2M5Q1"/>
<dbReference type="OrthoDB" id="2161133at2759"/>
<organism evidence="2 3">
    <name type="scientific">Monoraphidium neglectum</name>
    <dbReference type="NCBI Taxonomy" id="145388"/>
    <lineage>
        <taxon>Eukaryota</taxon>
        <taxon>Viridiplantae</taxon>
        <taxon>Chlorophyta</taxon>
        <taxon>core chlorophytes</taxon>
        <taxon>Chlorophyceae</taxon>
        <taxon>CS clade</taxon>
        <taxon>Sphaeropleales</taxon>
        <taxon>Selenastraceae</taxon>
        <taxon>Monoraphidium</taxon>
    </lineage>
</organism>
<dbReference type="EMBL" id="KK102944">
    <property type="protein sequence ID" value="KIY96561.1"/>
    <property type="molecule type" value="Genomic_DNA"/>
</dbReference>
<dbReference type="Proteomes" id="UP000054498">
    <property type="component" value="Unassembled WGS sequence"/>
</dbReference>